<sequence length="66" mass="7587">MLAQSCELEGSCERWRPRMIWDKVLKAELYKRDVGGLRYVIKSGREVLDLPQSKLVTVAIQKPQGI</sequence>
<evidence type="ECO:0000313" key="1">
    <source>
        <dbReference type="EMBL" id="CAI9727230.1"/>
    </source>
</evidence>
<proteinExistence type="predicted"/>
<dbReference type="AlphaFoldDB" id="A0AA36B3H2"/>
<keyword evidence="2" id="KW-1185">Reference proteome</keyword>
<gene>
    <name evidence="1" type="ORF">OCTVUL_1B014918</name>
</gene>
<evidence type="ECO:0000313" key="2">
    <source>
        <dbReference type="Proteomes" id="UP001162480"/>
    </source>
</evidence>
<organism evidence="1 2">
    <name type="scientific">Octopus vulgaris</name>
    <name type="common">Common octopus</name>
    <dbReference type="NCBI Taxonomy" id="6645"/>
    <lineage>
        <taxon>Eukaryota</taxon>
        <taxon>Metazoa</taxon>
        <taxon>Spiralia</taxon>
        <taxon>Lophotrochozoa</taxon>
        <taxon>Mollusca</taxon>
        <taxon>Cephalopoda</taxon>
        <taxon>Coleoidea</taxon>
        <taxon>Octopodiformes</taxon>
        <taxon>Octopoda</taxon>
        <taxon>Incirrata</taxon>
        <taxon>Octopodidae</taxon>
        <taxon>Octopus</taxon>
    </lineage>
</organism>
<dbReference type="Proteomes" id="UP001162480">
    <property type="component" value="Chromosome 8"/>
</dbReference>
<name>A0AA36B3H2_OCTVU</name>
<dbReference type="EMBL" id="OX597821">
    <property type="protein sequence ID" value="CAI9727230.1"/>
    <property type="molecule type" value="Genomic_DNA"/>
</dbReference>
<reference evidence="1" key="1">
    <citation type="submission" date="2023-08" db="EMBL/GenBank/DDBJ databases">
        <authorList>
            <person name="Alioto T."/>
            <person name="Alioto T."/>
            <person name="Gomez Garrido J."/>
        </authorList>
    </citation>
    <scope>NUCLEOTIDE SEQUENCE</scope>
</reference>
<protein>
    <submittedName>
        <fullName evidence="1">Uncharacterized protein</fullName>
    </submittedName>
</protein>
<accession>A0AA36B3H2</accession>